<dbReference type="CDD" id="cd00830">
    <property type="entry name" value="KAS_III"/>
    <property type="match status" value="1"/>
</dbReference>
<reference evidence="6" key="1">
    <citation type="submission" date="2009-07" db="EMBL/GenBank/DDBJ databases">
        <title>Complete sequence of chromosome of Methylovorus sp. SIP3-4.</title>
        <authorList>
            <person name="Lucas S."/>
            <person name="Copeland A."/>
            <person name="Lapidus A."/>
            <person name="Glavina del Rio T."/>
            <person name="Tice H."/>
            <person name="Bruce D."/>
            <person name="Goodwin L."/>
            <person name="Pitluck S."/>
            <person name="Clum A."/>
            <person name="Larimer F."/>
            <person name="Land M."/>
            <person name="Hauser L."/>
            <person name="Kyrpides N."/>
            <person name="Mikhailova N."/>
            <person name="Kayluzhnaya M."/>
            <person name="Chistoserdova L."/>
        </authorList>
    </citation>
    <scope>NUCLEOTIDE SEQUENCE [LARGE SCALE GENOMIC DNA]</scope>
    <source>
        <strain evidence="6">SIP3-4</strain>
    </source>
</reference>
<evidence type="ECO:0000313" key="5">
    <source>
        <dbReference type="EMBL" id="ACT52024.1"/>
    </source>
</evidence>
<dbReference type="RefSeq" id="WP_015831220.1">
    <property type="nucleotide sequence ID" value="NC_012969.1"/>
</dbReference>
<reference evidence="5 6" key="2">
    <citation type="journal article" date="2011" name="J. Bacteriol.">
        <title>Genomes of three methylotrophs from a single niche uncover genetic and metabolic divergence of Methylophilaceae.</title>
        <authorList>
            <person name="Lapidus A."/>
            <person name="Clum A."/>
            <person name="Labutti K."/>
            <person name="Kaluzhnaya M.G."/>
            <person name="Lim S."/>
            <person name="Beck D.A."/>
            <person name="Glavina Del Rio T."/>
            <person name="Nolan M."/>
            <person name="Mavromatis K."/>
            <person name="Huntemann M."/>
            <person name="Lucas S."/>
            <person name="Lidstrom M.E."/>
            <person name="Ivanova N."/>
            <person name="Chistoserdova L."/>
        </authorList>
    </citation>
    <scope>NUCLEOTIDE SEQUENCE [LARGE SCALE GENOMIC DNA]</scope>
    <source>
        <strain evidence="5 6">SIP3-4</strain>
    </source>
</reference>
<dbReference type="Proteomes" id="UP000002743">
    <property type="component" value="Chromosome"/>
</dbReference>
<feature type="domain" description="Beta-ketoacyl-[acyl-carrier-protein] synthase III C-terminal" evidence="3">
    <location>
        <begin position="250"/>
        <end position="339"/>
    </location>
</feature>
<dbReference type="EC" id="2.3.1.180" evidence="5"/>
<dbReference type="EMBL" id="CP001674">
    <property type="protein sequence ID" value="ACT52024.1"/>
    <property type="molecule type" value="Genomic_DNA"/>
</dbReference>
<dbReference type="Pfam" id="PF08541">
    <property type="entry name" value="ACP_syn_III_C"/>
    <property type="match status" value="1"/>
</dbReference>
<keyword evidence="2 5" id="KW-0012">Acyltransferase</keyword>
<dbReference type="eggNOG" id="COG0332">
    <property type="taxonomic scope" value="Bacteria"/>
</dbReference>
<protein>
    <submittedName>
        <fullName evidence="5">Beta-ketoacyl-acyl-carrier-protein synthase III</fullName>
        <ecNumber evidence="5">2.3.1.180</ecNumber>
    </submittedName>
</protein>
<dbReference type="GO" id="GO:0006633">
    <property type="term" value="P:fatty acid biosynthetic process"/>
    <property type="evidence" value="ECO:0007669"/>
    <property type="project" value="InterPro"/>
</dbReference>
<name>C6XBQ4_METGS</name>
<dbReference type="PANTHER" id="PTHR34069">
    <property type="entry name" value="3-OXOACYL-[ACYL-CARRIER-PROTEIN] SYNTHASE 3"/>
    <property type="match status" value="1"/>
</dbReference>
<dbReference type="Pfam" id="PF08545">
    <property type="entry name" value="ACP_syn_III"/>
    <property type="match status" value="1"/>
</dbReference>
<dbReference type="STRING" id="582744.Msip34_2787"/>
<dbReference type="GO" id="GO:0004315">
    <property type="term" value="F:3-oxoacyl-[acyl-carrier-protein] synthase activity"/>
    <property type="evidence" value="ECO:0007669"/>
    <property type="project" value="InterPro"/>
</dbReference>
<dbReference type="OrthoDB" id="9815506at2"/>
<evidence type="ECO:0000313" key="6">
    <source>
        <dbReference type="Proteomes" id="UP000002743"/>
    </source>
</evidence>
<dbReference type="InterPro" id="IPR013747">
    <property type="entry name" value="ACP_syn_III_C"/>
</dbReference>
<evidence type="ECO:0000259" key="4">
    <source>
        <dbReference type="Pfam" id="PF08545"/>
    </source>
</evidence>
<accession>C6XBQ4</accession>
<dbReference type="SUPFAM" id="SSF53901">
    <property type="entry name" value="Thiolase-like"/>
    <property type="match status" value="1"/>
</dbReference>
<dbReference type="GO" id="GO:0033818">
    <property type="term" value="F:beta-ketoacyl-acyl-carrier-protein synthase III activity"/>
    <property type="evidence" value="ECO:0007669"/>
    <property type="project" value="UniProtKB-EC"/>
</dbReference>
<organism evidence="5 6">
    <name type="scientific">Methylovorus glucosotrophus (strain SIP3-4)</name>
    <dbReference type="NCBI Taxonomy" id="582744"/>
    <lineage>
        <taxon>Bacteria</taxon>
        <taxon>Pseudomonadati</taxon>
        <taxon>Pseudomonadota</taxon>
        <taxon>Betaproteobacteria</taxon>
        <taxon>Nitrosomonadales</taxon>
        <taxon>Methylophilaceae</taxon>
        <taxon>Methylovorus</taxon>
    </lineage>
</organism>
<dbReference type="AlphaFoldDB" id="C6XBQ4"/>
<evidence type="ECO:0000259" key="3">
    <source>
        <dbReference type="Pfam" id="PF08541"/>
    </source>
</evidence>
<dbReference type="HOGENOM" id="CLU_039592_1_0_4"/>
<keyword evidence="1 5" id="KW-0808">Transferase</keyword>
<dbReference type="Gene3D" id="3.40.47.10">
    <property type="match status" value="1"/>
</dbReference>
<feature type="domain" description="Beta-ketoacyl-[acyl-carrier-protein] synthase III N-terminal" evidence="4">
    <location>
        <begin position="113"/>
        <end position="189"/>
    </location>
</feature>
<proteinExistence type="predicted"/>
<evidence type="ECO:0000256" key="2">
    <source>
        <dbReference type="ARBA" id="ARBA00023315"/>
    </source>
</evidence>
<gene>
    <name evidence="5" type="ordered locus">Msip34_2787</name>
</gene>
<keyword evidence="6" id="KW-1185">Reference proteome</keyword>
<sequence precursor="true">MAQSTLHNVRIAGVASCVPRQTVSNLDCPPEQVSMRERLVRNIGIASRRQSPAGLCFSDLAQHAAEKLIKDLGWNKDEIDALIVVTQSPDYPYPGSAVILQDRMGLPNSCLAFDINLGCSGYPYGLYVVGSMISAGKLKKALLLVGDKSTNPNSQDQGFAVLFSDAGTATALEYDETAPPAYFDLYSDGSGYKAIYCPAGGNRNPLLPEYLEPKAGEDGVIRRQVDIVLDGPAILNFSTTRVPPAVDALLAQAGFAKDDVDWYLFHQANKMINETIRKKLGLPPERVPSTLYDFGNTSSASIPLTLTMHARESMLQKPQRLLMSGFGVGLSWASCILEIEGAVLPELIEV</sequence>
<dbReference type="PANTHER" id="PTHR34069:SF2">
    <property type="entry name" value="BETA-KETOACYL-[ACYL-CARRIER-PROTEIN] SYNTHASE III"/>
    <property type="match status" value="1"/>
</dbReference>
<evidence type="ECO:0000256" key="1">
    <source>
        <dbReference type="ARBA" id="ARBA00022679"/>
    </source>
</evidence>
<dbReference type="InterPro" id="IPR013751">
    <property type="entry name" value="ACP_syn_III_N"/>
</dbReference>
<dbReference type="InterPro" id="IPR016039">
    <property type="entry name" value="Thiolase-like"/>
</dbReference>
<dbReference type="KEGG" id="mei:Msip34_2787"/>
<dbReference type="GO" id="GO:0044550">
    <property type="term" value="P:secondary metabolite biosynthetic process"/>
    <property type="evidence" value="ECO:0007669"/>
    <property type="project" value="TreeGrafter"/>
</dbReference>